<accession>A0AAU9N1U3</accession>
<evidence type="ECO:0000313" key="7">
    <source>
        <dbReference type="EMBL" id="CAH1430803.1"/>
    </source>
</evidence>
<dbReference type="EMBL" id="CAKMRJ010003334">
    <property type="protein sequence ID" value="CAH1430803.1"/>
    <property type="molecule type" value="Genomic_DNA"/>
</dbReference>
<protein>
    <recommendedName>
        <fullName evidence="6">HORMA domain-containing protein</fullName>
    </recommendedName>
</protein>
<dbReference type="Gene3D" id="3.30.900.10">
    <property type="entry name" value="HORMA domain"/>
    <property type="match status" value="1"/>
</dbReference>
<proteinExistence type="predicted"/>
<comment type="caution">
    <text evidence="7">The sequence shown here is derived from an EMBL/GenBank/DDBJ whole genome shotgun (WGS) entry which is preliminary data.</text>
</comment>
<name>A0AAU9N1U3_9ASTR</name>
<comment type="subcellular location">
    <subcellularLocation>
        <location evidence="2">Chromosome</location>
    </subcellularLocation>
    <subcellularLocation>
        <location evidence="1">Nucleus</location>
    </subcellularLocation>
</comment>
<evidence type="ECO:0000256" key="1">
    <source>
        <dbReference type="ARBA" id="ARBA00004123"/>
    </source>
</evidence>
<dbReference type="InterPro" id="IPR036570">
    <property type="entry name" value="HORMA_dom_sf"/>
</dbReference>
<reference evidence="7 8" key="1">
    <citation type="submission" date="2022-01" db="EMBL/GenBank/DDBJ databases">
        <authorList>
            <person name="Xiong W."/>
            <person name="Schranz E."/>
        </authorList>
    </citation>
    <scope>NUCLEOTIDE SEQUENCE [LARGE SCALE GENOMIC DNA]</scope>
</reference>
<feature type="domain" description="HORMA" evidence="6">
    <location>
        <begin position="4"/>
        <end position="46"/>
    </location>
</feature>
<evidence type="ECO:0000313" key="8">
    <source>
        <dbReference type="Proteomes" id="UP001157418"/>
    </source>
</evidence>
<dbReference type="GO" id="GO:0005694">
    <property type="term" value="C:chromosome"/>
    <property type="evidence" value="ECO:0007669"/>
    <property type="project" value="UniProtKB-SubCell"/>
</dbReference>
<dbReference type="Proteomes" id="UP001157418">
    <property type="component" value="Unassembled WGS sequence"/>
</dbReference>
<evidence type="ECO:0000259" key="6">
    <source>
        <dbReference type="Pfam" id="PF02301"/>
    </source>
</evidence>
<sequence>MDVESKRLIVRMKKGVYDALQKKYLGTLMFCVCPTVEGPVIEEYSYGSPRTNDHFRPVQGTVLDTTKSLIFPLPLLAVAHQQFLAGCRHADANGLDGLKVQIILSSICYQPCLFMLEFNNSISADVEGDGNESNSTVYSEYDVNGVVIEESQSQNNKRSEMRMLGC</sequence>
<dbReference type="PANTHER" id="PTHR48225:SF7">
    <property type="entry name" value="MEIOSIS-SPECIFIC PROTEIN HOP1"/>
    <property type="match status" value="1"/>
</dbReference>
<keyword evidence="5" id="KW-0469">Meiosis</keyword>
<dbReference type="InterPro" id="IPR003511">
    <property type="entry name" value="HORMA_dom"/>
</dbReference>
<dbReference type="Pfam" id="PF02301">
    <property type="entry name" value="HORMA"/>
    <property type="match status" value="1"/>
</dbReference>
<evidence type="ECO:0000256" key="5">
    <source>
        <dbReference type="ARBA" id="ARBA00023254"/>
    </source>
</evidence>
<organism evidence="7 8">
    <name type="scientific">Lactuca virosa</name>
    <dbReference type="NCBI Taxonomy" id="75947"/>
    <lineage>
        <taxon>Eukaryota</taxon>
        <taxon>Viridiplantae</taxon>
        <taxon>Streptophyta</taxon>
        <taxon>Embryophyta</taxon>
        <taxon>Tracheophyta</taxon>
        <taxon>Spermatophyta</taxon>
        <taxon>Magnoliopsida</taxon>
        <taxon>eudicotyledons</taxon>
        <taxon>Gunneridae</taxon>
        <taxon>Pentapetalae</taxon>
        <taxon>asterids</taxon>
        <taxon>campanulids</taxon>
        <taxon>Asterales</taxon>
        <taxon>Asteraceae</taxon>
        <taxon>Cichorioideae</taxon>
        <taxon>Cichorieae</taxon>
        <taxon>Lactucinae</taxon>
        <taxon>Lactuca</taxon>
    </lineage>
</organism>
<gene>
    <name evidence="7" type="ORF">LVIROSA_LOCUS17554</name>
</gene>
<keyword evidence="8" id="KW-1185">Reference proteome</keyword>
<dbReference type="GO" id="GO:0051321">
    <property type="term" value="P:meiotic cell cycle"/>
    <property type="evidence" value="ECO:0007669"/>
    <property type="project" value="UniProtKB-KW"/>
</dbReference>
<keyword evidence="3" id="KW-0158">Chromosome</keyword>
<dbReference type="GO" id="GO:0005634">
    <property type="term" value="C:nucleus"/>
    <property type="evidence" value="ECO:0007669"/>
    <property type="project" value="UniProtKB-SubCell"/>
</dbReference>
<evidence type="ECO:0000256" key="2">
    <source>
        <dbReference type="ARBA" id="ARBA00004286"/>
    </source>
</evidence>
<dbReference type="PANTHER" id="PTHR48225">
    <property type="entry name" value="HORMA DOMAIN-CONTAINING PROTEIN 1"/>
    <property type="match status" value="1"/>
</dbReference>
<keyword evidence="4" id="KW-0539">Nucleus</keyword>
<dbReference type="AlphaFoldDB" id="A0AAU9N1U3"/>
<dbReference type="InterPro" id="IPR051294">
    <property type="entry name" value="HORMA_MeioticProgression"/>
</dbReference>
<evidence type="ECO:0000256" key="4">
    <source>
        <dbReference type="ARBA" id="ARBA00023242"/>
    </source>
</evidence>
<evidence type="ECO:0000256" key="3">
    <source>
        <dbReference type="ARBA" id="ARBA00022454"/>
    </source>
</evidence>